<keyword evidence="3" id="KW-1185">Reference proteome</keyword>
<gene>
    <name evidence="2" type="ORF">DWV06_02130</name>
</gene>
<dbReference type="OrthoDB" id="2067629at2"/>
<dbReference type="Proteomes" id="UP000255036">
    <property type="component" value="Unassembled WGS sequence"/>
</dbReference>
<protein>
    <submittedName>
        <fullName evidence="2">Uncharacterized protein</fullName>
    </submittedName>
</protein>
<evidence type="ECO:0000313" key="2">
    <source>
        <dbReference type="EMBL" id="RDU24796.1"/>
    </source>
</evidence>
<evidence type="ECO:0000256" key="1">
    <source>
        <dbReference type="SAM" id="Phobius"/>
    </source>
</evidence>
<proteinExistence type="predicted"/>
<organism evidence="2 3">
    <name type="scientific">Anaerosacchariphilus polymeriproducens</name>
    <dbReference type="NCBI Taxonomy" id="1812858"/>
    <lineage>
        <taxon>Bacteria</taxon>
        <taxon>Bacillati</taxon>
        <taxon>Bacillota</taxon>
        <taxon>Clostridia</taxon>
        <taxon>Lachnospirales</taxon>
        <taxon>Lachnospiraceae</taxon>
        <taxon>Anaerosacchariphilus</taxon>
    </lineage>
</organism>
<keyword evidence="1" id="KW-0812">Transmembrane</keyword>
<keyword evidence="1" id="KW-1133">Transmembrane helix</keyword>
<comment type="caution">
    <text evidence="2">The sequence shown here is derived from an EMBL/GenBank/DDBJ whole genome shotgun (WGS) entry which is preliminary data.</text>
</comment>
<evidence type="ECO:0000313" key="3">
    <source>
        <dbReference type="Proteomes" id="UP000255036"/>
    </source>
</evidence>
<reference evidence="2 3" key="1">
    <citation type="submission" date="2018-07" db="EMBL/GenBank/DDBJ databases">
        <title>Anaerosacharophilus polymeroproducens gen. nov. sp. nov., an anaerobic bacterium isolated from salt field.</title>
        <authorList>
            <person name="Kim W."/>
            <person name="Yang S.-H."/>
            <person name="Oh J."/>
            <person name="Lee J.-H."/>
            <person name="Kwon K.K."/>
        </authorList>
    </citation>
    <scope>NUCLEOTIDE SEQUENCE [LARGE SCALE GENOMIC DNA]</scope>
    <source>
        <strain evidence="2 3">MCWD5</strain>
    </source>
</reference>
<dbReference type="EMBL" id="QRCT01000010">
    <property type="protein sequence ID" value="RDU24796.1"/>
    <property type="molecule type" value="Genomic_DNA"/>
</dbReference>
<name>A0A371AZ19_9FIRM</name>
<accession>A0A371AZ19</accession>
<keyword evidence="1" id="KW-0472">Membrane</keyword>
<dbReference type="AlphaFoldDB" id="A0A371AZ19"/>
<sequence>MKKQEYEINGFIFKTEREARLAKKEVEGIHYVKSKVDLNNPDTVLELYRKVIEQELFQTPVGISFLKEMQEYLEAEPYIRTSEIPPIPIRQEVIIEETLSEKIGKKKLKLNKIYEINYKKRYFYSVTLNVILVFALVAMFFIINTSGNVNIINYENRLVDKYEEWVQELEQREKAIELREKELGIK</sequence>
<feature type="transmembrane region" description="Helical" evidence="1">
    <location>
        <begin position="122"/>
        <end position="143"/>
    </location>
</feature>
<dbReference type="RefSeq" id="WP_115480543.1">
    <property type="nucleotide sequence ID" value="NZ_QRCT01000010.1"/>
</dbReference>